<evidence type="ECO:0000259" key="1">
    <source>
        <dbReference type="Pfam" id="PF12867"/>
    </source>
</evidence>
<dbReference type="InterPro" id="IPR024775">
    <property type="entry name" value="DinB-like"/>
</dbReference>
<dbReference type="EMBL" id="CAFBNE010000148">
    <property type="protein sequence ID" value="CAB4967727.1"/>
    <property type="molecule type" value="Genomic_DNA"/>
</dbReference>
<gene>
    <name evidence="2" type="ORF">UFOPK3772_03023</name>
</gene>
<reference evidence="2" key="1">
    <citation type="submission" date="2020-05" db="EMBL/GenBank/DDBJ databases">
        <authorList>
            <person name="Chiriac C."/>
            <person name="Salcher M."/>
            <person name="Ghai R."/>
            <person name="Kavagutti S V."/>
        </authorList>
    </citation>
    <scope>NUCLEOTIDE SEQUENCE</scope>
</reference>
<organism evidence="2">
    <name type="scientific">freshwater metagenome</name>
    <dbReference type="NCBI Taxonomy" id="449393"/>
    <lineage>
        <taxon>unclassified sequences</taxon>
        <taxon>metagenomes</taxon>
        <taxon>ecological metagenomes</taxon>
    </lineage>
</organism>
<sequence length="161" mass="17803">MTRADFARDYAASTEHFDRLASAVPPDLLDAREPGGWSARQVIHHVADSEAQSYVRLRRLVAEPSGSIVQGYDEATWAQCQALGYEDLPVEHALQVFRAVRAASLDVVGRLTDDDLERVGHHTESGAYSVRQWLENYTAHPLDHAEQLQRAIAGGSVDVQP</sequence>
<dbReference type="AlphaFoldDB" id="A0A6J7LHU5"/>
<name>A0A6J7LHU5_9ZZZZ</name>
<evidence type="ECO:0000313" key="2">
    <source>
        <dbReference type="EMBL" id="CAB4967727.1"/>
    </source>
</evidence>
<accession>A0A6J7LHU5</accession>
<dbReference type="InterPro" id="IPR034660">
    <property type="entry name" value="DinB/YfiT-like"/>
</dbReference>
<dbReference type="Pfam" id="PF12867">
    <property type="entry name" value="DinB_2"/>
    <property type="match status" value="1"/>
</dbReference>
<feature type="domain" description="DinB-like" evidence="1">
    <location>
        <begin position="13"/>
        <end position="148"/>
    </location>
</feature>
<dbReference type="Gene3D" id="1.20.120.450">
    <property type="entry name" value="dinb family like domain"/>
    <property type="match status" value="1"/>
</dbReference>
<protein>
    <submittedName>
        <fullName evidence="2">Unannotated protein</fullName>
    </submittedName>
</protein>
<dbReference type="SUPFAM" id="SSF109854">
    <property type="entry name" value="DinB/YfiT-like putative metalloenzymes"/>
    <property type="match status" value="1"/>
</dbReference>
<proteinExistence type="predicted"/>